<dbReference type="EMBL" id="GBRH01221452">
    <property type="protein sequence ID" value="JAD76443.1"/>
    <property type="molecule type" value="Transcribed_RNA"/>
</dbReference>
<reference evidence="1" key="2">
    <citation type="journal article" date="2015" name="Data Brief">
        <title>Shoot transcriptome of the giant reed, Arundo donax.</title>
        <authorList>
            <person name="Barrero R.A."/>
            <person name="Guerrero F.D."/>
            <person name="Moolhuijzen P."/>
            <person name="Goolsby J.A."/>
            <person name="Tidwell J."/>
            <person name="Bellgard S.E."/>
            <person name="Bellgard M.I."/>
        </authorList>
    </citation>
    <scope>NUCLEOTIDE SEQUENCE</scope>
    <source>
        <tissue evidence="1">Shoot tissue taken approximately 20 cm above the soil surface</tissue>
    </source>
</reference>
<organism evidence="1">
    <name type="scientific">Arundo donax</name>
    <name type="common">Giant reed</name>
    <name type="synonym">Donax arundinaceus</name>
    <dbReference type="NCBI Taxonomy" id="35708"/>
    <lineage>
        <taxon>Eukaryota</taxon>
        <taxon>Viridiplantae</taxon>
        <taxon>Streptophyta</taxon>
        <taxon>Embryophyta</taxon>
        <taxon>Tracheophyta</taxon>
        <taxon>Spermatophyta</taxon>
        <taxon>Magnoliopsida</taxon>
        <taxon>Liliopsida</taxon>
        <taxon>Poales</taxon>
        <taxon>Poaceae</taxon>
        <taxon>PACMAD clade</taxon>
        <taxon>Arundinoideae</taxon>
        <taxon>Arundineae</taxon>
        <taxon>Arundo</taxon>
    </lineage>
</organism>
<sequence>MVGISSNLSKCKEDPFRILRMLFSIPAKNFFSFLNLLFPHMNSSLK</sequence>
<proteinExistence type="predicted"/>
<reference evidence="1" key="1">
    <citation type="submission" date="2014-09" db="EMBL/GenBank/DDBJ databases">
        <authorList>
            <person name="Magalhaes I.L.F."/>
            <person name="Oliveira U."/>
            <person name="Santos F.R."/>
            <person name="Vidigal T.H.D.A."/>
            <person name="Brescovit A.D."/>
            <person name="Santos A.J."/>
        </authorList>
    </citation>
    <scope>NUCLEOTIDE SEQUENCE</scope>
    <source>
        <tissue evidence="1">Shoot tissue taken approximately 20 cm above the soil surface</tissue>
    </source>
</reference>
<dbReference type="AlphaFoldDB" id="A0A0A9CPS6"/>
<name>A0A0A9CPS6_ARUDO</name>
<evidence type="ECO:0000313" key="1">
    <source>
        <dbReference type="EMBL" id="JAD76443.1"/>
    </source>
</evidence>
<protein>
    <submittedName>
        <fullName evidence="1">Signal recognition particle subunit srp72, putative</fullName>
    </submittedName>
</protein>
<accession>A0A0A9CPS6</accession>